<dbReference type="PANTHER" id="PTHR36926">
    <property type="entry name" value="COLICIN V PRODUCTION PROTEIN"/>
    <property type="match status" value="1"/>
</dbReference>
<keyword evidence="3 5" id="KW-1133">Transmembrane helix</keyword>
<protein>
    <submittedName>
        <fullName evidence="6">Colicin V production protein</fullName>
    </submittedName>
</protein>
<dbReference type="PANTHER" id="PTHR36926:SF1">
    <property type="entry name" value="COLICIN V PRODUCTION PROTEIN"/>
    <property type="match status" value="1"/>
</dbReference>
<dbReference type="InterPro" id="IPR052719">
    <property type="entry name" value="CvpA-like"/>
</dbReference>
<dbReference type="STRING" id="1177154.Y5S_03506"/>
<evidence type="ECO:0000313" key="6">
    <source>
        <dbReference type="EMBL" id="KGD63231.1"/>
    </source>
</evidence>
<gene>
    <name evidence="6" type="ORF">Y5S_03506</name>
</gene>
<dbReference type="RefSeq" id="WP_035234945.1">
    <property type="nucleotide sequence ID" value="NZ_ARXV01000020.1"/>
</dbReference>
<proteinExistence type="predicted"/>
<dbReference type="Proteomes" id="UP000029444">
    <property type="component" value="Unassembled WGS sequence"/>
</dbReference>
<feature type="transmembrane region" description="Helical" evidence="5">
    <location>
        <begin position="64"/>
        <end position="85"/>
    </location>
</feature>
<organism evidence="6 7">
    <name type="scientific">Alcanivorax nanhaiticus</name>
    <dbReference type="NCBI Taxonomy" id="1177154"/>
    <lineage>
        <taxon>Bacteria</taxon>
        <taxon>Pseudomonadati</taxon>
        <taxon>Pseudomonadota</taxon>
        <taxon>Gammaproteobacteria</taxon>
        <taxon>Oceanospirillales</taxon>
        <taxon>Alcanivoracaceae</taxon>
        <taxon>Alcanivorax</taxon>
    </lineage>
</organism>
<feature type="transmembrane region" description="Helical" evidence="5">
    <location>
        <begin position="100"/>
        <end position="120"/>
    </location>
</feature>
<keyword evidence="7" id="KW-1185">Reference proteome</keyword>
<sequence>MNLADGIILIVIAISALLSVRRGFTREAFSLLTWVAAFIIARLFSPAFELVLEDQISTPSLRFIVAFGSLFALTLVVGALISHLLGELIRVTGLSSTDRLLGMVFGALRGILLMVVLVALGRQLFAADQWWQESSLVPHLVMMETWTREMGENLLAFVMNVSGS</sequence>
<comment type="subcellular location">
    <subcellularLocation>
        <location evidence="1">Membrane</location>
        <topology evidence="1">Multi-pass membrane protein</topology>
    </subcellularLocation>
</comment>
<evidence type="ECO:0000256" key="2">
    <source>
        <dbReference type="ARBA" id="ARBA00022692"/>
    </source>
</evidence>
<dbReference type="EMBL" id="ARXV01000020">
    <property type="protein sequence ID" value="KGD63231.1"/>
    <property type="molecule type" value="Genomic_DNA"/>
</dbReference>
<evidence type="ECO:0000256" key="5">
    <source>
        <dbReference type="SAM" id="Phobius"/>
    </source>
</evidence>
<keyword evidence="4 5" id="KW-0472">Membrane</keyword>
<evidence type="ECO:0000313" key="7">
    <source>
        <dbReference type="Proteomes" id="UP000029444"/>
    </source>
</evidence>
<feature type="transmembrane region" description="Helical" evidence="5">
    <location>
        <begin position="32"/>
        <end position="52"/>
    </location>
</feature>
<dbReference type="OrthoDB" id="9810601at2"/>
<comment type="caution">
    <text evidence="6">The sequence shown here is derived from an EMBL/GenBank/DDBJ whole genome shotgun (WGS) entry which is preliminary data.</text>
</comment>
<name>A0A095SF37_9GAMM</name>
<evidence type="ECO:0000256" key="1">
    <source>
        <dbReference type="ARBA" id="ARBA00004141"/>
    </source>
</evidence>
<dbReference type="eggNOG" id="COG1286">
    <property type="taxonomic scope" value="Bacteria"/>
</dbReference>
<accession>A0A095SF37</accession>
<evidence type="ECO:0000256" key="3">
    <source>
        <dbReference type="ARBA" id="ARBA00022989"/>
    </source>
</evidence>
<dbReference type="GO" id="GO:0009403">
    <property type="term" value="P:toxin biosynthetic process"/>
    <property type="evidence" value="ECO:0007669"/>
    <property type="project" value="InterPro"/>
</dbReference>
<dbReference type="PATRIC" id="fig|1177154.3.peg.3514"/>
<reference evidence="6 7" key="1">
    <citation type="submission" date="2012-09" db="EMBL/GenBank/DDBJ databases">
        <title>Genome Sequence of alkane-degrading Bacterium Alcanivorax sp. 19-m-6.</title>
        <authorList>
            <person name="Lai Q."/>
            <person name="Shao Z."/>
        </authorList>
    </citation>
    <scope>NUCLEOTIDE SEQUENCE [LARGE SCALE GENOMIC DNA]</scope>
    <source>
        <strain evidence="6 7">19-m-6</strain>
    </source>
</reference>
<dbReference type="InterPro" id="IPR003825">
    <property type="entry name" value="Colicin-V_CvpA"/>
</dbReference>
<dbReference type="GO" id="GO:0016020">
    <property type="term" value="C:membrane"/>
    <property type="evidence" value="ECO:0007669"/>
    <property type="project" value="UniProtKB-SubCell"/>
</dbReference>
<evidence type="ECO:0000256" key="4">
    <source>
        <dbReference type="ARBA" id="ARBA00023136"/>
    </source>
</evidence>
<dbReference type="Pfam" id="PF02674">
    <property type="entry name" value="Colicin_V"/>
    <property type="match status" value="1"/>
</dbReference>
<keyword evidence="2 5" id="KW-0812">Transmembrane</keyword>
<dbReference type="AlphaFoldDB" id="A0A095SF37"/>